<evidence type="ECO:0000256" key="3">
    <source>
        <dbReference type="ARBA" id="ARBA00022980"/>
    </source>
</evidence>
<dbReference type="Pfam" id="PF12829">
    <property type="entry name" value="Mhr1"/>
    <property type="match status" value="1"/>
</dbReference>
<dbReference type="InterPro" id="IPR024629">
    <property type="entry name" value="Ribosomal_mL67"/>
</dbReference>
<dbReference type="OrthoDB" id="5333655at2759"/>
<dbReference type="PANTHER" id="PTHR28184">
    <property type="entry name" value="MITOCHONDRIAL HOMOLOGOUS RECOMBINATION PROTEIN 1"/>
    <property type="match status" value="1"/>
</dbReference>
<organism evidence="9 10">
    <name type="scientific">Periconia digitata</name>
    <dbReference type="NCBI Taxonomy" id="1303443"/>
    <lineage>
        <taxon>Eukaryota</taxon>
        <taxon>Fungi</taxon>
        <taxon>Dikarya</taxon>
        <taxon>Ascomycota</taxon>
        <taxon>Pezizomycotina</taxon>
        <taxon>Dothideomycetes</taxon>
        <taxon>Pleosporomycetidae</taxon>
        <taxon>Pleosporales</taxon>
        <taxon>Massarineae</taxon>
        <taxon>Periconiaceae</taxon>
        <taxon>Periconia</taxon>
    </lineage>
</organism>
<evidence type="ECO:0000313" key="9">
    <source>
        <dbReference type="EMBL" id="CAI6332727.1"/>
    </source>
</evidence>
<keyword evidence="6" id="KW-0804">Transcription</keyword>
<evidence type="ECO:0000256" key="5">
    <source>
        <dbReference type="ARBA" id="ARBA00023128"/>
    </source>
</evidence>
<comment type="similarity">
    <text evidence="2">Belongs to the mitochondrion-specific ribosomal protein mL67 family.</text>
</comment>
<dbReference type="GO" id="GO:0005840">
    <property type="term" value="C:ribosome"/>
    <property type="evidence" value="ECO:0007669"/>
    <property type="project" value="UniProtKB-KW"/>
</dbReference>
<evidence type="ECO:0000256" key="4">
    <source>
        <dbReference type="ARBA" id="ARBA00023015"/>
    </source>
</evidence>
<evidence type="ECO:0000256" key="7">
    <source>
        <dbReference type="ARBA" id="ARBA00023274"/>
    </source>
</evidence>
<keyword evidence="7" id="KW-0687">Ribonucleoprotein</keyword>
<keyword evidence="4" id="KW-0805">Transcription regulation</keyword>
<reference evidence="9" key="1">
    <citation type="submission" date="2023-01" db="EMBL/GenBank/DDBJ databases">
        <authorList>
            <person name="Van Ghelder C."/>
            <person name="Rancurel C."/>
        </authorList>
    </citation>
    <scope>NUCLEOTIDE SEQUENCE</scope>
    <source>
        <strain evidence="9">CNCM I-4278</strain>
    </source>
</reference>
<keyword evidence="5" id="KW-0496">Mitochondrion</keyword>
<evidence type="ECO:0000256" key="2">
    <source>
        <dbReference type="ARBA" id="ARBA00010741"/>
    </source>
</evidence>
<dbReference type="PANTHER" id="PTHR28184:SF1">
    <property type="entry name" value="LARGE RIBOSOMAL SUBUNIT PROTEIN ML67"/>
    <property type="match status" value="1"/>
</dbReference>
<accession>A0A9W4UD00</accession>
<dbReference type="GO" id="GO:1990904">
    <property type="term" value="C:ribonucleoprotein complex"/>
    <property type="evidence" value="ECO:0007669"/>
    <property type="project" value="UniProtKB-KW"/>
</dbReference>
<evidence type="ECO:0000256" key="8">
    <source>
        <dbReference type="ARBA" id="ARBA00035185"/>
    </source>
</evidence>
<dbReference type="Proteomes" id="UP001152607">
    <property type="component" value="Unassembled WGS sequence"/>
</dbReference>
<dbReference type="GO" id="GO:0003735">
    <property type="term" value="F:structural constituent of ribosome"/>
    <property type="evidence" value="ECO:0007669"/>
    <property type="project" value="TreeGrafter"/>
</dbReference>
<evidence type="ECO:0000256" key="6">
    <source>
        <dbReference type="ARBA" id="ARBA00023163"/>
    </source>
</evidence>
<evidence type="ECO:0000313" key="10">
    <source>
        <dbReference type="Proteomes" id="UP001152607"/>
    </source>
</evidence>
<proteinExistence type="inferred from homology"/>
<evidence type="ECO:0000256" key="1">
    <source>
        <dbReference type="ARBA" id="ARBA00004173"/>
    </source>
</evidence>
<protein>
    <recommendedName>
        <fullName evidence="8">Large ribosomal subunit protein mL67</fullName>
    </recommendedName>
</protein>
<dbReference type="EMBL" id="CAOQHR010000003">
    <property type="protein sequence ID" value="CAI6332727.1"/>
    <property type="molecule type" value="Genomic_DNA"/>
</dbReference>
<gene>
    <name evidence="9" type="ORF">PDIGIT_LOCUS5757</name>
</gene>
<keyword evidence="10" id="KW-1185">Reference proteome</keyword>
<dbReference type="AlphaFoldDB" id="A0A9W4UD00"/>
<name>A0A9W4UD00_9PLEO</name>
<keyword evidence="3" id="KW-0689">Ribosomal protein</keyword>
<dbReference type="GO" id="GO:0005739">
    <property type="term" value="C:mitochondrion"/>
    <property type="evidence" value="ECO:0007669"/>
    <property type="project" value="UniProtKB-SubCell"/>
</dbReference>
<comment type="caution">
    <text evidence="9">The sequence shown here is derived from an EMBL/GenBank/DDBJ whole genome shotgun (WGS) entry which is preliminary data.</text>
</comment>
<comment type="subcellular location">
    <subcellularLocation>
        <location evidence="1">Mitochondrion</location>
    </subcellularLocation>
</comment>
<dbReference type="GO" id="GO:0000150">
    <property type="term" value="F:DNA strand exchange activity"/>
    <property type="evidence" value="ECO:0007669"/>
    <property type="project" value="InterPro"/>
</dbReference>
<sequence>MPRTLGRLRFRAPKPQKQVNVAHALASRRNRSQLLAEELTKHVHQLSNPGTPLTVRTVVDPGWKKPIGKRPGVKLPTKPLSLGDIVDPEGKAAHGSIIYVFRNAKTHQVIYSLSEMLDHYHLDQLPFMGRKSKPAVLRPDEWVPYFVATFPSPEQGHQAFRKLREYRKLHETAWHKTNPSWLKLPRDQRMRKIMNQEANSVADLAAVFRHQATQARLMRTTLRVQEEKTTGILQHKWDQIKELATLSTAQNKRDGDDIKWLTTQINNLTWQMGLKHNQDEGNQRRLQTAKASHENRIRNIEYAQRKAKQLAELESKLTEQATLANEAGSEQRLSTVEQEMDELRTEIADPEITTEQREHNRKILAEYRSEFKRLAASFEAKNALENRTHYIHRTILPKDLKEQPPQPFSLHGVSVQWADLRDLEYVHSWPRPVLMDTLPVNGVRQSVALLNRTEFDAAVYDEVENLMGDLGYSRERVLKSRKVSRATNQKTGVMGMVSKLNPFAKKQAEATA</sequence>
<dbReference type="GO" id="GO:0003697">
    <property type="term" value="F:single-stranded DNA binding"/>
    <property type="evidence" value="ECO:0007669"/>
    <property type="project" value="InterPro"/>
</dbReference>